<comment type="function">
    <text evidence="9">Catalyzes the attachment of proline to tRNA(Pro) in a two-step reaction: proline is first activated by ATP to form Pro-AMP and then transferred to the acceptor end of tRNA(Pro).</text>
</comment>
<dbReference type="GO" id="GO:0017101">
    <property type="term" value="C:aminoacyl-tRNA synthetase multienzyme complex"/>
    <property type="evidence" value="ECO:0007669"/>
    <property type="project" value="TreeGrafter"/>
</dbReference>
<dbReference type="PANTHER" id="PTHR43382:SF2">
    <property type="entry name" value="BIFUNCTIONAL GLUTAMATE_PROLINE--TRNA LIGASE"/>
    <property type="match status" value="1"/>
</dbReference>
<keyword evidence="4 9" id="KW-0547">Nucleotide-binding</keyword>
<dbReference type="PANTHER" id="PTHR43382">
    <property type="entry name" value="PROLYL-TRNA SYNTHETASE"/>
    <property type="match status" value="1"/>
</dbReference>
<evidence type="ECO:0000256" key="8">
    <source>
        <dbReference type="ARBA" id="ARBA00047671"/>
    </source>
</evidence>
<dbReference type="InterPro" id="IPR004499">
    <property type="entry name" value="Pro-tRNA-ligase_IIa_arc-type"/>
</dbReference>
<dbReference type="NCBIfam" id="TIGR00408">
    <property type="entry name" value="proS_fam_I"/>
    <property type="match status" value="1"/>
</dbReference>
<sequence>MVENFSEWFHDILEEANITDSRYPIKGMAVWMPYGFQIRKYTTNLIKEVYDRDHEEVLFPLLVPEAELAKEGLHVKGFEDEVYWVTHGGKTQLNEKLALRPTSETSIYPMYSLWIRSHIDLPLKYYQIVNTFRYETKHTRPLIRVREITTFKEAHTAHASKEEADIQVQEHIENYKEIFDTLGIPYTLTKRPEWDKFPGADYTMAFDAIMPDGKTLQIGTIHNLGQTFAKTFDITFEDKDGEHKLVYQTCAGLSDRVIASAIGIHGDEKGLRLPPEISPKQITIIPILFKKGKEEVLAKCEELKKEFEAAGLRVNIDNRDIRPGKKFYDWELKGTPIKLELGPRDLENNKTIAMRRDQLEKIELDLDENLVSNVIRLIDELNENLAESAKEFHTDHIKFASDIDEVRKLIEEGNVVAVNWCGDTDCGEKIEEITGYSVLGIYEELEEAGKKCILSDEDAKYVALIAKTY</sequence>
<dbReference type="GO" id="GO:0005737">
    <property type="term" value="C:cytoplasm"/>
    <property type="evidence" value="ECO:0007669"/>
    <property type="project" value="UniProtKB-SubCell"/>
</dbReference>
<dbReference type="Pfam" id="PF00587">
    <property type="entry name" value="tRNA-synt_2b"/>
    <property type="match status" value="1"/>
</dbReference>
<feature type="domain" description="Aminoacyl-transfer RNA synthetases class-II family profile" evidence="10">
    <location>
        <begin position="38"/>
        <end position="274"/>
    </location>
</feature>
<organism evidence="11 12">
    <name type="scientific">Methanobrevibacter smithii</name>
    <dbReference type="NCBI Taxonomy" id="2173"/>
    <lineage>
        <taxon>Archaea</taxon>
        <taxon>Methanobacteriati</taxon>
        <taxon>Methanobacteriota</taxon>
        <taxon>Methanomada group</taxon>
        <taxon>Methanobacteria</taxon>
        <taxon>Methanobacteriales</taxon>
        <taxon>Methanobacteriaceae</taxon>
        <taxon>Methanobrevibacter</taxon>
    </lineage>
</organism>
<dbReference type="Gene3D" id="3.30.110.30">
    <property type="entry name" value="C-terminal domain of ProRS"/>
    <property type="match status" value="1"/>
</dbReference>
<comment type="domain">
    <text evidence="9">Consists of three domains: the N-terminal catalytic domain, the anticodon-binding domain and the C-terminal extension.</text>
</comment>
<dbReference type="InterPro" id="IPR017449">
    <property type="entry name" value="Pro-tRNA_synth_II"/>
</dbReference>
<proteinExistence type="inferred from homology"/>
<evidence type="ECO:0000256" key="3">
    <source>
        <dbReference type="ARBA" id="ARBA00022598"/>
    </source>
</evidence>
<dbReference type="Gene3D" id="3.40.50.800">
    <property type="entry name" value="Anticodon-binding domain"/>
    <property type="match status" value="1"/>
</dbReference>
<dbReference type="InterPro" id="IPR006195">
    <property type="entry name" value="aa-tRNA-synth_II"/>
</dbReference>
<evidence type="ECO:0000256" key="7">
    <source>
        <dbReference type="ARBA" id="ARBA00023146"/>
    </source>
</evidence>
<evidence type="ECO:0000256" key="5">
    <source>
        <dbReference type="ARBA" id="ARBA00022840"/>
    </source>
</evidence>
<comment type="subcellular location">
    <subcellularLocation>
        <location evidence="1 9">Cytoplasm</location>
    </subcellularLocation>
</comment>
<evidence type="ECO:0000313" key="12">
    <source>
        <dbReference type="Proteomes" id="UP000232133"/>
    </source>
</evidence>
<keyword evidence="7 9" id="KW-0030">Aminoacyl-tRNA synthetase</keyword>
<comment type="subunit">
    <text evidence="9">Homodimer.</text>
</comment>
<dbReference type="InterPro" id="IPR002316">
    <property type="entry name" value="Pro-tRNA-ligase_IIa"/>
</dbReference>
<keyword evidence="6 9" id="KW-0648">Protein biosynthesis</keyword>
<protein>
    <recommendedName>
        <fullName evidence="9">Proline--tRNA ligase</fullName>
        <ecNumber evidence="9">6.1.1.15</ecNumber>
    </recommendedName>
    <alternativeName>
        <fullName evidence="9">Prolyl-tRNA synthetase</fullName>
        <shortName evidence="9">ProRS</shortName>
    </alternativeName>
</protein>
<dbReference type="SUPFAM" id="SSF64586">
    <property type="entry name" value="C-terminal domain of ProRS"/>
    <property type="match status" value="1"/>
</dbReference>
<dbReference type="SUPFAM" id="SSF55681">
    <property type="entry name" value="Class II aaRS and biotin synthetases"/>
    <property type="match status" value="1"/>
</dbReference>
<dbReference type="Proteomes" id="UP000232133">
    <property type="component" value="Chromosome"/>
</dbReference>
<dbReference type="EC" id="6.1.1.15" evidence="9"/>
<dbReference type="InterPro" id="IPR036621">
    <property type="entry name" value="Anticodon-bd_dom_sf"/>
</dbReference>
<accession>A0A2H4U5K9</accession>
<dbReference type="FunFam" id="3.30.930.10:FF:000037">
    <property type="entry name" value="Proline--tRNA ligase"/>
    <property type="match status" value="1"/>
</dbReference>
<evidence type="ECO:0000256" key="6">
    <source>
        <dbReference type="ARBA" id="ARBA00022917"/>
    </source>
</evidence>
<dbReference type="InterPro" id="IPR016061">
    <property type="entry name" value="Pro-tRNA_ligase_II_C"/>
</dbReference>
<name>A0A2H4U5K9_METSM</name>
<dbReference type="HAMAP" id="MF_01571">
    <property type="entry name" value="Pro_tRNA_synth_type3"/>
    <property type="match status" value="1"/>
</dbReference>
<dbReference type="OMA" id="EVYWVTH"/>
<comment type="catalytic activity">
    <reaction evidence="8 9">
        <text>tRNA(Pro) + L-proline + ATP = L-prolyl-tRNA(Pro) + AMP + diphosphate</text>
        <dbReference type="Rhea" id="RHEA:14305"/>
        <dbReference type="Rhea" id="RHEA-COMP:9700"/>
        <dbReference type="Rhea" id="RHEA-COMP:9702"/>
        <dbReference type="ChEBI" id="CHEBI:30616"/>
        <dbReference type="ChEBI" id="CHEBI:33019"/>
        <dbReference type="ChEBI" id="CHEBI:60039"/>
        <dbReference type="ChEBI" id="CHEBI:78442"/>
        <dbReference type="ChEBI" id="CHEBI:78532"/>
        <dbReference type="ChEBI" id="CHEBI:456215"/>
        <dbReference type="EC" id="6.1.1.15"/>
    </reaction>
</comment>
<keyword evidence="3 9" id="KW-0436">Ligase</keyword>
<evidence type="ECO:0000256" key="4">
    <source>
        <dbReference type="ARBA" id="ARBA00022741"/>
    </source>
</evidence>
<dbReference type="PRINTS" id="PR01046">
    <property type="entry name" value="TRNASYNTHPRO"/>
</dbReference>
<dbReference type="SMR" id="A0A2H4U5K9"/>
<evidence type="ECO:0000256" key="2">
    <source>
        <dbReference type="ARBA" id="ARBA00022490"/>
    </source>
</evidence>
<dbReference type="GeneID" id="78816911"/>
<keyword evidence="5 9" id="KW-0067">ATP-binding</keyword>
<keyword evidence="2 9" id="KW-0963">Cytoplasm</keyword>
<dbReference type="PROSITE" id="PS50862">
    <property type="entry name" value="AA_TRNA_LIGASE_II"/>
    <property type="match status" value="1"/>
</dbReference>
<dbReference type="CDD" id="cd00778">
    <property type="entry name" value="ProRS_core_arch_euk"/>
    <property type="match status" value="1"/>
</dbReference>
<evidence type="ECO:0000256" key="9">
    <source>
        <dbReference type="HAMAP-Rule" id="MF_01571"/>
    </source>
</evidence>
<dbReference type="Gene3D" id="3.30.930.10">
    <property type="entry name" value="Bira Bifunctional Protein, Domain 2"/>
    <property type="match status" value="1"/>
</dbReference>
<dbReference type="EMBL" id="CP017803">
    <property type="protein sequence ID" value="ATZ59401.1"/>
    <property type="molecule type" value="Genomic_DNA"/>
</dbReference>
<dbReference type="SMART" id="SM00946">
    <property type="entry name" value="ProRS-C_1"/>
    <property type="match status" value="1"/>
</dbReference>
<dbReference type="InterPro" id="IPR033721">
    <property type="entry name" value="ProRS_core_arch_euk"/>
</dbReference>
<evidence type="ECO:0000313" key="11">
    <source>
        <dbReference type="EMBL" id="ATZ59401.1"/>
    </source>
</evidence>
<dbReference type="GO" id="GO:0005524">
    <property type="term" value="F:ATP binding"/>
    <property type="evidence" value="ECO:0007669"/>
    <property type="project" value="UniProtKB-UniRule"/>
</dbReference>
<dbReference type="InterPro" id="IPR004154">
    <property type="entry name" value="Anticodon-bd"/>
</dbReference>
<evidence type="ECO:0000256" key="1">
    <source>
        <dbReference type="ARBA" id="ARBA00004496"/>
    </source>
</evidence>
<evidence type="ECO:0000259" key="10">
    <source>
        <dbReference type="PROSITE" id="PS50862"/>
    </source>
</evidence>
<dbReference type="AlphaFoldDB" id="A0A2H4U5K9"/>
<dbReference type="SUPFAM" id="SSF52954">
    <property type="entry name" value="Class II aaRS ABD-related"/>
    <property type="match status" value="1"/>
</dbReference>
<dbReference type="InterPro" id="IPR002314">
    <property type="entry name" value="aa-tRNA-synt_IIb"/>
</dbReference>
<dbReference type="InterPro" id="IPR045864">
    <property type="entry name" value="aa-tRNA-synth_II/BPL/LPL"/>
</dbReference>
<dbReference type="GO" id="GO:0004827">
    <property type="term" value="F:proline-tRNA ligase activity"/>
    <property type="evidence" value="ECO:0007669"/>
    <property type="project" value="UniProtKB-UniRule"/>
</dbReference>
<dbReference type="GO" id="GO:0006433">
    <property type="term" value="P:prolyl-tRNA aminoacylation"/>
    <property type="evidence" value="ECO:0007669"/>
    <property type="project" value="UniProtKB-UniRule"/>
</dbReference>
<dbReference type="RefSeq" id="WP_004034774.1">
    <property type="nucleotide sequence ID" value="NZ_AP025586.1"/>
</dbReference>
<dbReference type="Pfam" id="PF09180">
    <property type="entry name" value="ProRS-C_1"/>
    <property type="match status" value="1"/>
</dbReference>
<comment type="similarity">
    <text evidence="9">Belongs to the class-II aminoacyl-tRNA synthetase family. ProS type 3 subfamily.</text>
</comment>
<reference evidence="11 12" key="1">
    <citation type="submission" date="2016-10" db="EMBL/GenBank/DDBJ databases">
        <authorList>
            <person name="Varghese N."/>
        </authorList>
    </citation>
    <scope>NUCLEOTIDE SEQUENCE [LARGE SCALE GENOMIC DNA]</scope>
    <source>
        <strain evidence="11 12">KB11</strain>
    </source>
</reference>
<dbReference type="Pfam" id="PF03129">
    <property type="entry name" value="HGTP_anticodon"/>
    <property type="match status" value="1"/>
</dbReference>
<dbReference type="CDD" id="cd00862">
    <property type="entry name" value="ProRS_anticodon_zinc"/>
    <property type="match status" value="1"/>
</dbReference>
<gene>
    <name evidence="9" type="primary">proS</name>
    <name evidence="11" type="ORF">BK798_02740</name>
</gene>